<proteinExistence type="predicted"/>
<evidence type="ECO:0000313" key="2">
    <source>
        <dbReference type="Proteomes" id="UP000078507"/>
    </source>
</evidence>
<dbReference type="OrthoDB" id="8421898at2"/>
<protein>
    <submittedName>
        <fullName evidence="1">Uncharacterized protein</fullName>
    </submittedName>
</protein>
<reference evidence="1 2" key="1">
    <citation type="submission" date="2015-11" db="EMBL/GenBank/DDBJ databases">
        <title>Ensifer anhuiense sp. nov., an effective nitrogen fixation bacterium with Glycine soja.</title>
        <authorList>
            <person name="Yan H."/>
            <person name="Chen W."/>
        </authorList>
    </citation>
    <scope>NUCLEOTIDE SEQUENCE [LARGE SCALE GENOMIC DNA]</scope>
    <source>
        <strain evidence="1 2">LMG 7837</strain>
    </source>
</reference>
<dbReference type="Proteomes" id="UP000078507">
    <property type="component" value="Unassembled WGS sequence"/>
</dbReference>
<accession>A0A178XFZ2</accession>
<evidence type="ECO:0000313" key="1">
    <source>
        <dbReference type="EMBL" id="OAP34170.1"/>
    </source>
</evidence>
<sequence length="206" mass="23448">MGSSSLESILDSLKEWNDFNTLRRLLTAYFSPHRSAEDIENYRLGKGRKTFKRLRDEVVPVLHFSLATGFDGKVKFCFSNDPPDCYYHATTDTSPRALEITRAMATEHLHIARELNTKGAFSQIVRTEAVLESTSNAISERLNRKAAKAYGDIELLIEAPIGEDRLPPERWDRIIPALRQQAKSTGFRHVHLIGALAPECRYFQLK</sequence>
<comment type="caution">
    <text evidence="1">The sequence shown here is derived from an EMBL/GenBank/DDBJ whole genome shotgun (WGS) entry which is preliminary data.</text>
</comment>
<gene>
    <name evidence="1" type="ORF">ATB98_22850</name>
</gene>
<keyword evidence="2" id="KW-1185">Reference proteome</keyword>
<name>A0A178XFZ2_SINSA</name>
<dbReference type="RefSeq" id="WP_066879310.1">
    <property type="nucleotide sequence ID" value="NZ_LNQB01000102.1"/>
</dbReference>
<dbReference type="AlphaFoldDB" id="A0A178XFZ2"/>
<organism evidence="1 2">
    <name type="scientific">Sinorhizobium saheli</name>
    <dbReference type="NCBI Taxonomy" id="36856"/>
    <lineage>
        <taxon>Bacteria</taxon>
        <taxon>Pseudomonadati</taxon>
        <taxon>Pseudomonadota</taxon>
        <taxon>Alphaproteobacteria</taxon>
        <taxon>Hyphomicrobiales</taxon>
        <taxon>Rhizobiaceae</taxon>
        <taxon>Sinorhizobium/Ensifer group</taxon>
        <taxon>Sinorhizobium</taxon>
    </lineage>
</organism>
<dbReference type="EMBL" id="LNQB01000102">
    <property type="protein sequence ID" value="OAP34170.1"/>
    <property type="molecule type" value="Genomic_DNA"/>
</dbReference>